<dbReference type="Gene3D" id="3.40.50.300">
    <property type="entry name" value="P-loop containing nucleotide triphosphate hydrolases"/>
    <property type="match status" value="1"/>
</dbReference>
<evidence type="ECO:0000313" key="2">
    <source>
        <dbReference type="Proteomes" id="UP001576776"/>
    </source>
</evidence>
<sequence>MIASSHNNYQVGGSLPFNAPTYVQRQADEVLFAGLLRGEFCYIFNARQMGKSSLRVQTTYRLEKTGIRCGIIDITTIGTQEVSPEQWYSSIVGLLAKSFQLKVNLVSWWQERSHLSFVNRLSDFLDTVLLAQIGEPIVIFIDEIDSVLSLDFSTDDFFALIRACYNSRSEKPEYQRLTFALFGVATPTALISNSTLSPFNIGKAIDLRGFQLSESTPLIPGLASTISQPQTVLESILYWTGGQPFLTQKLCKLVVDKSRSLDEEKVGNLSLESPKLISYIVENEIINNWEEQDEPEHLKTIRDRLLYNEQKAANLLGLYQKILLFSASDNGSGIPVDNSPEQSELILTGLVEKCSGVCRIKNPIYQQVFNLAWISKQLANL</sequence>
<organism evidence="1 2">
    <name type="scientific">Floridaenema fluviatile BLCC-F154</name>
    <dbReference type="NCBI Taxonomy" id="3153640"/>
    <lineage>
        <taxon>Bacteria</taxon>
        <taxon>Bacillati</taxon>
        <taxon>Cyanobacteriota</taxon>
        <taxon>Cyanophyceae</taxon>
        <taxon>Oscillatoriophycideae</taxon>
        <taxon>Aerosakkonematales</taxon>
        <taxon>Aerosakkonemataceae</taxon>
        <taxon>Floridanema</taxon>
        <taxon>Floridanema fluviatile</taxon>
    </lineage>
</organism>
<dbReference type="RefSeq" id="WP_413255989.1">
    <property type="nucleotide sequence ID" value="NZ_JBHFNS010000019.1"/>
</dbReference>
<dbReference type="EMBL" id="JBHFNS010000019">
    <property type="protein sequence ID" value="MFB2934461.1"/>
    <property type="molecule type" value="Genomic_DNA"/>
</dbReference>
<dbReference type="Pfam" id="PF14516">
    <property type="entry name" value="AAA_35"/>
    <property type="match status" value="1"/>
</dbReference>
<reference evidence="1 2" key="1">
    <citation type="submission" date="2024-09" db="EMBL/GenBank/DDBJ databases">
        <title>Floridaenema gen nov. (Aerosakkonemataceae, Aerosakkonematales ord. nov., Cyanobacteria) from benthic tropical and subtropical fresh waters, with the description of four new species.</title>
        <authorList>
            <person name="Moretto J.A."/>
            <person name="Berthold D.E."/>
            <person name="Lefler F.W."/>
            <person name="Huang I.-S."/>
            <person name="Laughinghouse H. IV."/>
        </authorList>
    </citation>
    <scope>NUCLEOTIDE SEQUENCE [LARGE SCALE GENOMIC DNA]</scope>
    <source>
        <strain evidence="1 2">BLCC-F154</strain>
    </source>
</reference>
<evidence type="ECO:0000313" key="1">
    <source>
        <dbReference type="EMBL" id="MFB2934461.1"/>
    </source>
</evidence>
<name>A0ABV4Y6N0_9CYAN</name>
<comment type="caution">
    <text evidence="1">The sequence shown here is derived from an EMBL/GenBank/DDBJ whole genome shotgun (WGS) entry which is preliminary data.</text>
</comment>
<proteinExistence type="predicted"/>
<dbReference type="Proteomes" id="UP001576776">
    <property type="component" value="Unassembled WGS sequence"/>
</dbReference>
<dbReference type="InterPro" id="IPR027417">
    <property type="entry name" value="P-loop_NTPase"/>
</dbReference>
<gene>
    <name evidence="1" type="ORF">ACE1B6_04220</name>
</gene>
<accession>A0ABV4Y6N0</accession>
<protein>
    <submittedName>
        <fullName evidence="1">AAA-like domain-containing protein</fullName>
    </submittedName>
</protein>
<dbReference type="SUPFAM" id="SSF52540">
    <property type="entry name" value="P-loop containing nucleoside triphosphate hydrolases"/>
    <property type="match status" value="1"/>
</dbReference>
<keyword evidence="2" id="KW-1185">Reference proteome</keyword>